<sequence length="319" mass="34383">MDPARARDLGAAVEVVGGSLAIEGTALRRLLERWSGDTSGLAAFPGRSSWAQQQAKDIRDRLGLLEEDPEGVLAFAGIAGVLDTWKEIESSPEYQKYKKVHEDTTTPLKILRVPTAVEAALHLHRRWDQGRNVTAARGLLDFSRWWGDPGRITGTRRELLRELLKDQKIRNMYKEPWKWQQAVRTAAQRLRIPQADKLFTKAPGTGFIAQRVLLPLSVVAGLKETIAPTHEGSQGWADRGMGALQAAGAAAVLGGAGAATALGASAAVAAAVPVAGWVALGIAGAYFLGSWAWDNWGDDVKTGAGAAAEWIGKRVKKLW</sequence>
<dbReference type="Proteomes" id="UP000198953">
    <property type="component" value="Unassembled WGS sequence"/>
</dbReference>
<dbReference type="STRING" id="46177.SAMN05660976_01815"/>
<dbReference type="EMBL" id="FOBF01000004">
    <property type="protein sequence ID" value="SEL14646.1"/>
    <property type="molecule type" value="Genomic_DNA"/>
</dbReference>
<organism evidence="1 2">
    <name type="scientific">Nonomuraea pusilla</name>
    <dbReference type="NCBI Taxonomy" id="46177"/>
    <lineage>
        <taxon>Bacteria</taxon>
        <taxon>Bacillati</taxon>
        <taxon>Actinomycetota</taxon>
        <taxon>Actinomycetes</taxon>
        <taxon>Streptosporangiales</taxon>
        <taxon>Streptosporangiaceae</taxon>
        <taxon>Nonomuraea</taxon>
    </lineage>
</organism>
<keyword evidence="2" id="KW-1185">Reference proteome</keyword>
<dbReference type="AlphaFoldDB" id="A0A1H7MTE9"/>
<gene>
    <name evidence="1" type="ORF">SAMN05660976_01815</name>
</gene>
<proteinExistence type="predicted"/>
<name>A0A1H7MTE9_9ACTN</name>
<evidence type="ECO:0000313" key="1">
    <source>
        <dbReference type="EMBL" id="SEL14646.1"/>
    </source>
</evidence>
<evidence type="ECO:0000313" key="2">
    <source>
        <dbReference type="Proteomes" id="UP000198953"/>
    </source>
</evidence>
<accession>A0A1H7MTE9</accession>
<reference evidence="1 2" key="1">
    <citation type="submission" date="2016-10" db="EMBL/GenBank/DDBJ databases">
        <authorList>
            <person name="de Groot N.N."/>
        </authorList>
    </citation>
    <scope>NUCLEOTIDE SEQUENCE [LARGE SCALE GENOMIC DNA]</scope>
    <source>
        <strain evidence="1 2">DSM 43357</strain>
    </source>
</reference>
<protein>
    <submittedName>
        <fullName evidence="1">Uncharacterized protein</fullName>
    </submittedName>
</protein>